<proteinExistence type="predicted"/>
<dbReference type="SUPFAM" id="SSF50370">
    <property type="entry name" value="Ricin B-like lectins"/>
    <property type="match status" value="1"/>
</dbReference>
<dbReference type="PANTHER" id="PTHR13593">
    <property type="match status" value="1"/>
</dbReference>
<evidence type="ECO:0000313" key="3">
    <source>
        <dbReference type="EMBL" id="GHA64640.1"/>
    </source>
</evidence>
<dbReference type="InterPro" id="IPR017946">
    <property type="entry name" value="PLC-like_Pdiesterase_TIM-brl"/>
</dbReference>
<evidence type="ECO:0000256" key="2">
    <source>
        <dbReference type="SAM" id="SignalP"/>
    </source>
</evidence>
<dbReference type="EMBL" id="BMUL01000001">
    <property type="protein sequence ID" value="GHA64640.1"/>
    <property type="molecule type" value="Genomic_DNA"/>
</dbReference>
<sequence>MFKRDRRPGRLVRAAVGALALTLAALTLPGATGSADAAEGPPNRLGPVAIQNTGNGFAVDADAGDMEEGRKILQRFYKAEKRQQWWFEATGAPNQYHIKSNVNGAYCLAADAAHGVAVLKSCGAEGTAWIFDETAADTYLLKDAGSAQYLMAPLRFLKEDQSPSENEDMLAPVGGKENNERQLVLGDRNHAMVRGAWYLNNLTLEKYTPPADPRLDEATFLTTHNAFSSSAYALTAANQSRSLTEQLDDGVRALMLDVHEEFGTLQLCHTSCTLNGGIRMSRGLAEVSEYLKKDPEAIVTLFLESYLSDPELLETEFRKAGLADVIFDPEAEDVRSTGWPRLSDMRRSGKRLLVFSDRDTHLTRKNAQGQDVYVPSEIGLAFGKQWTVENFWSIGGGGGDFQCYSRWGDVPLTRTQPKFVPLFVMNQFRNIPTTITAGIDNGPPLVERALDYCGPAARKTPNYVAVDYYEYPSVEANFLAVRTINQYRYRSSGAPAPATTPDITSQNRRGPLPGLPNWSGVGYRSNGELPARRQFNDDPACRLTPQTLADAYGVKPGDGLDDSAGLQSAIDHIRTVCGPTASFDKLSSIELPAGELIVTRQLGMDADFLVLRGQGRGANGTNIVFAPDANTRYDTLTADGGRWDQDAMTYQAGADTAKGGWIWPGRGLFRVQTREVAPRYADEWAAAPANRKDLYEGSVNQHWASGVKLRGAAGDSAYSAREGGTVVHLASNADMSRFAVGGHLWVGAANSRKFYEQQEVTDTGYYEDLHMRQQVFRISRVDAADRTVTLDKPLEFDLPLDSTSDGSAPIGSTPYVSKVTPLKMVVGVGFENFAFTQQVDAANAEQPGKNDYGNRAPAEALHGLVFKWAADSWVRNVGSRMTGSHPIVTEVAKNLQFEKNVLNGAWNKGKGGNGYFRGSRVWDSLYAFNTTRNLRHFTLQWSASGNVVYGNDFDSDLNLHGGWERRNLFEKNVVQVSAQHAPGNCRANCGGEGGGTETGTWYPIWWAAGPKAAKWSGSSGPQNVFHDNVLTKQLEEGGPYWYYAPYSNVFGGTAPQPVFQFGSDPDLPSRFRHLALGGSPIPDWNGRETADFTGTGGVNTTQTGPVGSVFLDKTG</sequence>
<dbReference type="GO" id="GO:0006629">
    <property type="term" value="P:lipid metabolic process"/>
    <property type="evidence" value="ECO:0007669"/>
    <property type="project" value="InterPro"/>
</dbReference>
<dbReference type="Pfam" id="PF26178">
    <property type="entry name" value="PI-PLC_cat"/>
    <property type="match status" value="1"/>
</dbReference>
<dbReference type="RefSeq" id="WP_189974529.1">
    <property type="nucleotide sequence ID" value="NZ_BMUL01000001.1"/>
</dbReference>
<evidence type="ECO:0000313" key="4">
    <source>
        <dbReference type="Proteomes" id="UP000644020"/>
    </source>
</evidence>
<dbReference type="SUPFAM" id="SSF51126">
    <property type="entry name" value="Pectin lyase-like"/>
    <property type="match status" value="1"/>
</dbReference>
<dbReference type="Proteomes" id="UP000644020">
    <property type="component" value="Unassembled WGS sequence"/>
</dbReference>
<dbReference type="InterPro" id="IPR011050">
    <property type="entry name" value="Pectin_lyase_fold/virulence"/>
</dbReference>
<reference evidence="3" key="2">
    <citation type="submission" date="2020-09" db="EMBL/GenBank/DDBJ databases">
        <authorList>
            <person name="Sun Q."/>
            <person name="Ohkuma M."/>
        </authorList>
    </citation>
    <scope>NUCLEOTIDE SEQUENCE</scope>
    <source>
        <strain evidence="3">JCM 4518</strain>
    </source>
</reference>
<dbReference type="Gene3D" id="3.20.20.190">
    <property type="entry name" value="Phosphatidylinositol (PI) phosphodiesterase"/>
    <property type="match status" value="1"/>
</dbReference>
<dbReference type="InterPro" id="IPR035992">
    <property type="entry name" value="Ricin_B-like_lectins"/>
</dbReference>
<keyword evidence="4" id="KW-1185">Reference proteome</keyword>
<protein>
    <submittedName>
        <fullName evidence="3">Uncharacterized protein</fullName>
    </submittedName>
</protein>
<evidence type="ECO:0000256" key="1">
    <source>
        <dbReference type="SAM" id="MobiDB-lite"/>
    </source>
</evidence>
<feature type="region of interest" description="Disordered" evidence="1">
    <location>
        <begin position="491"/>
        <end position="519"/>
    </location>
</feature>
<feature type="signal peptide" evidence="2">
    <location>
        <begin position="1"/>
        <end position="37"/>
    </location>
</feature>
<dbReference type="AlphaFoldDB" id="A0A918SQ71"/>
<accession>A0A918SQ71</accession>
<comment type="caution">
    <text evidence="3">The sequence shown here is derived from an EMBL/GenBank/DDBJ whole genome shotgun (WGS) entry which is preliminary data.</text>
</comment>
<organism evidence="3 4">
    <name type="scientific">Streptomyces termitum</name>
    <dbReference type="NCBI Taxonomy" id="67368"/>
    <lineage>
        <taxon>Bacteria</taxon>
        <taxon>Bacillati</taxon>
        <taxon>Actinomycetota</taxon>
        <taxon>Actinomycetes</taxon>
        <taxon>Kitasatosporales</taxon>
        <taxon>Streptomycetaceae</taxon>
        <taxon>Streptomyces</taxon>
    </lineage>
</organism>
<keyword evidence="2" id="KW-0732">Signal</keyword>
<dbReference type="PROSITE" id="PS50231">
    <property type="entry name" value="RICIN_B_LECTIN"/>
    <property type="match status" value="1"/>
</dbReference>
<name>A0A918SQ71_9ACTN</name>
<dbReference type="PROSITE" id="PS50007">
    <property type="entry name" value="PIPLC_X_DOMAIN"/>
    <property type="match status" value="1"/>
</dbReference>
<dbReference type="CDD" id="cd08588">
    <property type="entry name" value="PI-PLCc_At5g67130_like"/>
    <property type="match status" value="1"/>
</dbReference>
<dbReference type="SUPFAM" id="SSF51695">
    <property type="entry name" value="PLC-like phosphodiesterases"/>
    <property type="match status" value="1"/>
</dbReference>
<reference evidence="3" key="1">
    <citation type="journal article" date="2014" name="Int. J. Syst. Evol. Microbiol.">
        <title>Complete genome sequence of Corynebacterium casei LMG S-19264T (=DSM 44701T), isolated from a smear-ripened cheese.</title>
        <authorList>
            <consortium name="US DOE Joint Genome Institute (JGI-PGF)"/>
            <person name="Walter F."/>
            <person name="Albersmeier A."/>
            <person name="Kalinowski J."/>
            <person name="Ruckert C."/>
        </authorList>
    </citation>
    <scope>NUCLEOTIDE SEQUENCE</scope>
    <source>
        <strain evidence="3">JCM 4518</strain>
    </source>
</reference>
<dbReference type="PANTHER" id="PTHR13593:SF140">
    <property type="entry name" value="PLC-LIKE PHOSPHODIESTERASE"/>
    <property type="match status" value="1"/>
</dbReference>
<feature type="chain" id="PRO_5037018820" evidence="2">
    <location>
        <begin position="38"/>
        <end position="1115"/>
    </location>
</feature>
<dbReference type="GO" id="GO:0008081">
    <property type="term" value="F:phosphoric diester hydrolase activity"/>
    <property type="evidence" value="ECO:0007669"/>
    <property type="project" value="InterPro"/>
</dbReference>
<dbReference type="InterPro" id="IPR051057">
    <property type="entry name" value="PI-PLC_domain"/>
</dbReference>
<gene>
    <name evidence="3" type="ORF">GCM10010305_02740</name>
</gene>
<dbReference type="Gene3D" id="2.80.10.50">
    <property type="match status" value="1"/>
</dbReference>